<dbReference type="RefSeq" id="WP_058421714.1">
    <property type="nucleotide sequence ID" value="NZ_LKEF01000041.1"/>
</dbReference>
<evidence type="ECO:0000313" key="2">
    <source>
        <dbReference type="Proteomes" id="UP000054197"/>
    </source>
</evidence>
<dbReference type="Proteomes" id="UP000054197">
    <property type="component" value="Unassembled WGS sequence"/>
</dbReference>
<proteinExistence type="predicted"/>
<evidence type="ECO:0008006" key="3">
    <source>
        <dbReference type="Google" id="ProtNLM"/>
    </source>
</evidence>
<name>A0A0W0HH54_PSEFL</name>
<accession>A0A0W0HH54</accession>
<gene>
    <name evidence="1" type="ORF">AO063_28250</name>
</gene>
<protein>
    <recommendedName>
        <fullName evidence="3">Phytanoyl-CoA dioxygenase</fullName>
    </recommendedName>
</protein>
<comment type="caution">
    <text evidence="1">The sequence shown here is derived from an EMBL/GenBank/DDBJ whole genome shotgun (WGS) entry which is preliminary data.</text>
</comment>
<reference evidence="1 2" key="1">
    <citation type="submission" date="2015-09" db="EMBL/GenBank/DDBJ databases">
        <title>Genome sequence of ICMP 11288.</title>
        <authorList>
            <person name="Visnovsky S."/>
            <person name="Lu A."/>
            <person name="Panda P."/>
            <person name="Pitman A."/>
        </authorList>
    </citation>
    <scope>NUCLEOTIDE SEQUENCE [LARGE SCALE GENOMIC DNA]</scope>
    <source>
        <strain evidence="1 2">ICMP 11288</strain>
    </source>
</reference>
<dbReference type="SUPFAM" id="SSF51197">
    <property type="entry name" value="Clavaminate synthase-like"/>
    <property type="match status" value="1"/>
</dbReference>
<organism evidence="1 2">
    <name type="scientific">Pseudomonas fluorescens ICMP 11288</name>
    <dbReference type="NCBI Taxonomy" id="1198309"/>
    <lineage>
        <taxon>Bacteria</taxon>
        <taxon>Pseudomonadati</taxon>
        <taxon>Pseudomonadota</taxon>
        <taxon>Gammaproteobacteria</taxon>
        <taxon>Pseudomonadales</taxon>
        <taxon>Pseudomonadaceae</taxon>
        <taxon>Pseudomonas</taxon>
    </lineage>
</organism>
<sequence>MNGLSPLKDAYAREGYVVVRELLDSRTVALLAEKVIEQLRKHRITDGFTEIGQPRFKAPEQPDPDFLKFVDVMRSELTEALFQAPKVIEVMKLLLDTDEVFVHPIKWVRGLAPLDSSMHSSPGVHQDFPELQGSGQQITLWAPLFNVDERSGSLPVYTKKPGETLLPLELALNPSGWQVCPDVLGAKNVFALGPGDVLLFNTFTPHGGATNTGEGWRCSIEARFQPLAEPLALSNFAKPLLMQDWQTFYEGWRTWGFYWRDRHPPLIPFDPSWEHWRDLTAIGEAVKGNRNAVAALEIAARFGMSEPIKSCAQGLLESFECSYDQ</sequence>
<dbReference type="EMBL" id="LKEF01000041">
    <property type="protein sequence ID" value="KTB60152.1"/>
    <property type="molecule type" value="Genomic_DNA"/>
</dbReference>
<dbReference type="AlphaFoldDB" id="A0A0W0HH54"/>
<dbReference type="Gene3D" id="2.60.120.620">
    <property type="entry name" value="q2cbj1_9rhob like domain"/>
    <property type="match status" value="1"/>
</dbReference>
<evidence type="ECO:0000313" key="1">
    <source>
        <dbReference type="EMBL" id="KTB60152.1"/>
    </source>
</evidence>